<sequence length="502" mass="54156">MPSAEPPLLEVEGLGKSFNGVPALSGISFSLQVGQVLGLAGHNGAGKSTLLNLLSGVFAPDTGQMRICGRSYAPRGYGDATATGVFRIYQELSVIDNLTVAENITLGSERYVRRAGFLLPSVARTRVAEFLASIALTDIEPRRRVGDLSMAEKQLVEIAKALYMAHLRGFETPVLLLDEPTSGLTQSQVDFLESRVNAMRHRMGVILTTHRGSELLDWSDRVLVLREGVDVGEPDPATTTPEELAELMVGEARVNTYTRLTDRPDGEPVLEVRDLDLPSLSEAFDVTVHAGEVVALVGESEEKSDIVRCIAGLDHADGGTISVGQHRLRHDVRAHLAAGIRFVPADRGGEGLALMHPVRTNLTAEAIAVEGRGDLARRPRAEVSFAQELVERYSVKVASLEQQAGSLSGGNQQKLLVARVLSDHARVVVLDKPTRGIDVHAKSEIYRLVVEASGRGTAVVIASDEPEELLPICDRMVVLRDGAVRAVFDCRNGQNPNLSELV</sequence>
<dbReference type="PANTHER" id="PTHR43790:SF9">
    <property type="entry name" value="GALACTOFURANOSE TRANSPORTER ATP-BINDING PROTEIN YTFR"/>
    <property type="match status" value="1"/>
</dbReference>
<protein>
    <submittedName>
        <fullName evidence="6">ABC-type sugar transport system ATPase subunit</fullName>
    </submittedName>
</protein>
<dbReference type="Pfam" id="PF00005">
    <property type="entry name" value="ABC_tran"/>
    <property type="match status" value="2"/>
</dbReference>
<evidence type="ECO:0000256" key="2">
    <source>
        <dbReference type="ARBA" id="ARBA00022737"/>
    </source>
</evidence>
<dbReference type="InterPro" id="IPR027417">
    <property type="entry name" value="P-loop_NTPase"/>
</dbReference>
<reference evidence="6 7" key="1">
    <citation type="submission" date="2020-07" db="EMBL/GenBank/DDBJ databases">
        <title>Sequencing the genomes of 1000 actinobacteria strains.</title>
        <authorList>
            <person name="Klenk H.-P."/>
        </authorList>
    </citation>
    <scope>NUCLEOTIDE SEQUENCE [LARGE SCALE GENOMIC DNA]</scope>
    <source>
        <strain evidence="6 7">DSM 7487</strain>
    </source>
</reference>
<feature type="domain" description="ABC transporter" evidence="5">
    <location>
        <begin position="258"/>
        <end position="501"/>
    </location>
</feature>
<evidence type="ECO:0000256" key="3">
    <source>
        <dbReference type="ARBA" id="ARBA00022741"/>
    </source>
</evidence>
<dbReference type="InterPro" id="IPR050107">
    <property type="entry name" value="ABC_carbohydrate_import_ATPase"/>
</dbReference>
<keyword evidence="2" id="KW-0677">Repeat</keyword>
<keyword evidence="6" id="KW-0762">Sugar transport</keyword>
<dbReference type="SMART" id="SM00382">
    <property type="entry name" value="AAA"/>
    <property type="match status" value="2"/>
</dbReference>
<dbReference type="PROSITE" id="PS50893">
    <property type="entry name" value="ABC_TRANSPORTER_2"/>
    <property type="match status" value="2"/>
</dbReference>
<dbReference type="Gene3D" id="3.40.50.300">
    <property type="entry name" value="P-loop containing nucleotide triphosphate hydrolases"/>
    <property type="match status" value="2"/>
</dbReference>
<proteinExistence type="predicted"/>
<evidence type="ECO:0000256" key="1">
    <source>
        <dbReference type="ARBA" id="ARBA00022448"/>
    </source>
</evidence>
<dbReference type="SUPFAM" id="SSF52540">
    <property type="entry name" value="P-loop containing nucleoside triphosphate hydrolases"/>
    <property type="match status" value="2"/>
</dbReference>
<keyword evidence="1" id="KW-0813">Transport</keyword>
<feature type="domain" description="ABC transporter" evidence="5">
    <location>
        <begin position="9"/>
        <end position="252"/>
    </location>
</feature>
<dbReference type="PANTHER" id="PTHR43790">
    <property type="entry name" value="CARBOHYDRATE TRANSPORT ATP-BINDING PROTEIN MG119-RELATED"/>
    <property type="match status" value="1"/>
</dbReference>
<gene>
    <name evidence="6" type="ORF">BJ968_004700</name>
</gene>
<evidence type="ECO:0000259" key="5">
    <source>
        <dbReference type="PROSITE" id="PS50893"/>
    </source>
</evidence>
<comment type="caution">
    <text evidence="6">The sequence shown here is derived from an EMBL/GenBank/DDBJ whole genome shotgun (WGS) entry which is preliminary data.</text>
</comment>
<accession>A0A7Y9DQR1</accession>
<dbReference type="PROSITE" id="PS00211">
    <property type="entry name" value="ABC_TRANSPORTER_1"/>
    <property type="match status" value="1"/>
</dbReference>
<dbReference type="InterPro" id="IPR003439">
    <property type="entry name" value="ABC_transporter-like_ATP-bd"/>
</dbReference>
<keyword evidence="3" id="KW-0547">Nucleotide-binding</keyword>
<dbReference type="GO" id="GO:0016887">
    <property type="term" value="F:ATP hydrolysis activity"/>
    <property type="evidence" value="ECO:0007669"/>
    <property type="project" value="InterPro"/>
</dbReference>
<dbReference type="AlphaFoldDB" id="A0A7Y9DQR1"/>
<name>A0A7Y9DQR1_9ACTN</name>
<keyword evidence="7" id="KW-1185">Reference proteome</keyword>
<organism evidence="6 7">
    <name type="scientific">Kineococcus aurantiacus</name>
    <dbReference type="NCBI Taxonomy" id="37633"/>
    <lineage>
        <taxon>Bacteria</taxon>
        <taxon>Bacillati</taxon>
        <taxon>Actinomycetota</taxon>
        <taxon>Actinomycetes</taxon>
        <taxon>Kineosporiales</taxon>
        <taxon>Kineosporiaceae</taxon>
        <taxon>Kineococcus</taxon>
    </lineage>
</organism>
<dbReference type="InterPro" id="IPR003593">
    <property type="entry name" value="AAA+_ATPase"/>
</dbReference>
<dbReference type="GO" id="GO:0005524">
    <property type="term" value="F:ATP binding"/>
    <property type="evidence" value="ECO:0007669"/>
    <property type="project" value="UniProtKB-KW"/>
</dbReference>
<evidence type="ECO:0000313" key="7">
    <source>
        <dbReference type="Proteomes" id="UP000521922"/>
    </source>
</evidence>
<evidence type="ECO:0000256" key="4">
    <source>
        <dbReference type="ARBA" id="ARBA00022840"/>
    </source>
</evidence>
<evidence type="ECO:0000313" key="6">
    <source>
        <dbReference type="EMBL" id="NYD25091.1"/>
    </source>
</evidence>
<dbReference type="RefSeq" id="WP_179757263.1">
    <property type="nucleotide sequence ID" value="NZ_BAAAGN010000027.1"/>
</dbReference>
<dbReference type="CDD" id="cd03215">
    <property type="entry name" value="ABC_Carb_Monos_II"/>
    <property type="match status" value="1"/>
</dbReference>
<dbReference type="Proteomes" id="UP000521922">
    <property type="component" value="Unassembled WGS sequence"/>
</dbReference>
<keyword evidence="4" id="KW-0067">ATP-binding</keyword>
<dbReference type="EMBL" id="JACCBB010000002">
    <property type="protein sequence ID" value="NYD25091.1"/>
    <property type="molecule type" value="Genomic_DNA"/>
</dbReference>
<dbReference type="InterPro" id="IPR017871">
    <property type="entry name" value="ABC_transporter-like_CS"/>
</dbReference>